<keyword evidence="3" id="KW-0012">Acyltransferase</keyword>
<reference evidence="3 4" key="1">
    <citation type="submission" date="2019-12" db="EMBL/GenBank/DDBJ databases">
        <authorList>
            <person name="Kim Y.S."/>
        </authorList>
    </citation>
    <scope>NUCLEOTIDE SEQUENCE [LARGE SCALE GENOMIC DNA]</scope>
    <source>
        <strain evidence="3 4">MMS17-SY077</strain>
    </source>
</reference>
<dbReference type="InterPro" id="IPR002656">
    <property type="entry name" value="Acyl_transf_3_dom"/>
</dbReference>
<keyword evidence="1" id="KW-0472">Membrane</keyword>
<organism evidence="3 4">
    <name type="scientific">Agromyces seonyuensis</name>
    <dbReference type="NCBI Taxonomy" id="2662446"/>
    <lineage>
        <taxon>Bacteria</taxon>
        <taxon>Bacillati</taxon>
        <taxon>Actinomycetota</taxon>
        <taxon>Actinomycetes</taxon>
        <taxon>Micrococcales</taxon>
        <taxon>Microbacteriaceae</taxon>
        <taxon>Agromyces</taxon>
    </lineage>
</organism>
<feature type="domain" description="Acyltransferase 3" evidence="2">
    <location>
        <begin position="19"/>
        <end position="326"/>
    </location>
</feature>
<evidence type="ECO:0000259" key="2">
    <source>
        <dbReference type="Pfam" id="PF01757"/>
    </source>
</evidence>
<keyword evidence="3" id="KW-0808">Transferase</keyword>
<comment type="caution">
    <text evidence="3">The sequence shown here is derived from an EMBL/GenBank/DDBJ whole genome shotgun (WGS) entry which is preliminary data.</text>
</comment>
<dbReference type="PANTHER" id="PTHR37312">
    <property type="entry name" value="MEMBRANE-BOUND ACYLTRANSFERASE YKRP-RELATED"/>
    <property type="match status" value="1"/>
</dbReference>
<accession>A0A6I4NX08</accession>
<proteinExistence type="predicted"/>
<feature type="transmembrane region" description="Helical" evidence="1">
    <location>
        <begin position="46"/>
        <end position="68"/>
    </location>
</feature>
<evidence type="ECO:0000313" key="4">
    <source>
        <dbReference type="Proteomes" id="UP000438182"/>
    </source>
</evidence>
<gene>
    <name evidence="3" type="ORF">GB864_09720</name>
</gene>
<dbReference type="PANTHER" id="PTHR37312:SF1">
    <property type="entry name" value="MEMBRANE-BOUND ACYLTRANSFERASE YKRP-RELATED"/>
    <property type="match status" value="1"/>
</dbReference>
<feature type="transmembrane region" description="Helical" evidence="1">
    <location>
        <begin position="80"/>
        <end position="99"/>
    </location>
</feature>
<keyword evidence="1" id="KW-0812">Transmembrane</keyword>
<keyword evidence="1" id="KW-1133">Transmembrane helix</keyword>
<dbReference type="GO" id="GO:0016747">
    <property type="term" value="F:acyltransferase activity, transferring groups other than amino-acyl groups"/>
    <property type="evidence" value="ECO:0007669"/>
    <property type="project" value="InterPro"/>
</dbReference>
<evidence type="ECO:0000256" key="1">
    <source>
        <dbReference type="SAM" id="Phobius"/>
    </source>
</evidence>
<feature type="transmembrane region" description="Helical" evidence="1">
    <location>
        <begin position="275"/>
        <end position="297"/>
    </location>
</feature>
<keyword evidence="4" id="KW-1185">Reference proteome</keyword>
<protein>
    <submittedName>
        <fullName evidence="3">Acyltransferase family protein</fullName>
    </submittedName>
</protein>
<feature type="transmembrane region" description="Helical" evidence="1">
    <location>
        <begin position="248"/>
        <end position="268"/>
    </location>
</feature>
<feature type="transmembrane region" description="Helical" evidence="1">
    <location>
        <begin position="111"/>
        <end position="129"/>
    </location>
</feature>
<feature type="transmembrane region" description="Helical" evidence="1">
    <location>
        <begin position="21"/>
        <end position="40"/>
    </location>
</feature>
<feature type="transmembrane region" description="Helical" evidence="1">
    <location>
        <begin position="136"/>
        <end position="154"/>
    </location>
</feature>
<dbReference type="RefSeq" id="WP_160424501.1">
    <property type="nucleotide sequence ID" value="NZ_WSTA01000038.1"/>
</dbReference>
<feature type="transmembrane region" description="Helical" evidence="1">
    <location>
        <begin position="309"/>
        <end position="330"/>
    </location>
</feature>
<feature type="transmembrane region" description="Helical" evidence="1">
    <location>
        <begin position="160"/>
        <end position="179"/>
    </location>
</feature>
<sequence length="371" mass="41925">MHATRTALPATKRRVPMWDNARWVAIALVVVGHGILPLISVSDAAYSVYLFIYSFHVAVFVTVSGYFAKSGPLTGRTMRGLLTDIVFPYVIFETIWTVVKWLVTGHFSYDLATPSWTLWFLIALAVWRVALPFLVLLRYPLLISIALSIAAGYSEAVDSTLSLTRIFGMLPFFVFGWSIRQQQLTGRWLALPTRVAWRWRAGAIALFAAVLAVMPLGIDLWRDLKLRRFLLYDEGFDDLGFDEPWSGLVRLVLLLVAMVLALGFLTLMPRVTTPFTRFGSATMYVYLLHPFFLYPFRESGILEGPQPRWVLPAMVLGCLLLAVVLSTTTVRRLFRPLVEPKWPWAFRPTPETPTGTIVLPVDPPPAPPRRD</sequence>
<dbReference type="AlphaFoldDB" id="A0A6I4NX08"/>
<feature type="transmembrane region" description="Helical" evidence="1">
    <location>
        <begin position="199"/>
        <end position="218"/>
    </location>
</feature>
<dbReference type="Proteomes" id="UP000438182">
    <property type="component" value="Unassembled WGS sequence"/>
</dbReference>
<dbReference type="EMBL" id="WSTA01000038">
    <property type="protein sequence ID" value="MWB98823.1"/>
    <property type="molecule type" value="Genomic_DNA"/>
</dbReference>
<dbReference type="Pfam" id="PF01757">
    <property type="entry name" value="Acyl_transf_3"/>
    <property type="match status" value="1"/>
</dbReference>
<dbReference type="InterPro" id="IPR052734">
    <property type="entry name" value="Nod_factor_acetyltransferase"/>
</dbReference>
<name>A0A6I4NX08_9MICO</name>
<evidence type="ECO:0000313" key="3">
    <source>
        <dbReference type="EMBL" id="MWB98823.1"/>
    </source>
</evidence>